<name>A0A0M2KDY5_9GAMM</name>
<dbReference type="PANTHER" id="PTHR23521:SF3">
    <property type="entry name" value="MFS TRANSPORTER"/>
    <property type="match status" value="1"/>
</dbReference>
<keyword evidence="1" id="KW-1133">Transmembrane helix</keyword>
<proteinExistence type="predicted"/>
<comment type="caution">
    <text evidence="2">The sequence shown here is derived from an EMBL/GenBank/DDBJ whole genome shotgun (WGS) entry which is preliminary data.</text>
</comment>
<dbReference type="PANTHER" id="PTHR23521">
    <property type="entry name" value="TRANSPORTER MFS SUPERFAMILY"/>
    <property type="match status" value="1"/>
</dbReference>
<keyword evidence="1" id="KW-0812">Transmembrane</keyword>
<dbReference type="InterPro" id="IPR036259">
    <property type="entry name" value="MFS_trans_sf"/>
</dbReference>
<dbReference type="PATRIC" id="fig|65700.7.peg.5686"/>
<dbReference type="SUPFAM" id="SSF103473">
    <property type="entry name" value="MFS general substrate transporter"/>
    <property type="match status" value="1"/>
</dbReference>
<feature type="transmembrane region" description="Helical" evidence="1">
    <location>
        <begin position="104"/>
        <end position="126"/>
    </location>
</feature>
<evidence type="ECO:0000313" key="3">
    <source>
        <dbReference type="Proteomes" id="UP000033924"/>
    </source>
</evidence>
<keyword evidence="3" id="KW-1185">Reference proteome</keyword>
<protein>
    <submittedName>
        <fullName evidence="2">Uncharacterized protein</fullName>
    </submittedName>
</protein>
<dbReference type="STRING" id="65700.SY86_22835"/>
<evidence type="ECO:0000256" key="1">
    <source>
        <dbReference type="SAM" id="Phobius"/>
    </source>
</evidence>
<dbReference type="Proteomes" id="UP000033924">
    <property type="component" value="Unassembled WGS sequence"/>
</dbReference>
<reference evidence="2 3" key="1">
    <citation type="submission" date="2015-01" db="EMBL/GenBank/DDBJ databases">
        <title>Erwinia tracheiphila.</title>
        <authorList>
            <person name="Shapiro L.R."/>
        </authorList>
    </citation>
    <scope>NUCLEOTIDE SEQUENCE [LARGE SCALE GENOMIC DNA]</scope>
    <source>
        <strain evidence="2 3">BuffGH</strain>
    </source>
</reference>
<evidence type="ECO:0000313" key="2">
    <source>
        <dbReference type="EMBL" id="KKF37590.1"/>
    </source>
</evidence>
<gene>
    <name evidence="2" type="ORF">SY86_22835</name>
</gene>
<dbReference type="AlphaFoldDB" id="A0A0M2KDY5"/>
<dbReference type="GO" id="GO:0005886">
    <property type="term" value="C:plasma membrane"/>
    <property type="evidence" value="ECO:0007669"/>
    <property type="project" value="TreeGrafter"/>
</dbReference>
<feature type="transmembrane region" description="Helical" evidence="1">
    <location>
        <begin position="7"/>
        <end position="30"/>
    </location>
</feature>
<dbReference type="EMBL" id="JXNU01000003">
    <property type="protein sequence ID" value="KKF37590.1"/>
    <property type="molecule type" value="Genomic_DNA"/>
</dbReference>
<organism evidence="2 3">
    <name type="scientific">Erwinia tracheiphila</name>
    <dbReference type="NCBI Taxonomy" id="65700"/>
    <lineage>
        <taxon>Bacteria</taxon>
        <taxon>Pseudomonadati</taxon>
        <taxon>Pseudomonadota</taxon>
        <taxon>Gammaproteobacteria</taxon>
        <taxon>Enterobacterales</taxon>
        <taxon>Erwiniaceae</taxon>
        <taxon>Erwinia</taxon>
    </lineage>
</organism>
<feature type="transmembrane region" description="Helical" evidence="1">
    <location>
        <begin position="36"/>
        <end position="55"/>
    </location>
</feature>
<accession>A0A0M2KDY5</accession>
<sequence>MKKALGTFPLYTTTLLMLLGSGLLTTYVSLRLAHEHVSGGIIGGITAANYIGLVIGGKVGHNLIARVGHRACFALCLVPIALTTRTNAQPMTPAPVELGYLFRTIPTILVSVFITGMAFSSFYGMVPVYSSLIGFSTQQTG</sequence>
<keyword evidence="1" id="KW-0472">Membrane</keyword>